<evidence type="ECO:0000256" key="2">
    <source>
        <dbReference type="ARBA" id="ARBA00009865"/>
    </source>
</evidence>
<evidence type="ECO:0000313" key="6">
    <source>
        <dbReference type="EMBL" id="MFC5464564.1"/>
    </source>
</evidence>
<keyword evidence="3 5" id="KW-0378">Hydrolase</keyword>
<dbReference type="RefSeq" id="WP_186324729.1">
    <property type="nucleotide sequence ID" value="NZ_JBHSMC010000010.1"/>
</dbReference>
<evidence type="ECO:0000256" key="5">
    <source>
        <dbReference type="RuleBase" id="RU361187"/>
    </source>
</evidence>
<dbReference type="InterPro" id="IPR006710">
    <property type="entry name" value="Glyco_hydro_43"/>
</dbReference>
<comment type="caution">
    <text evidence="6">The sequence shown here is derived from an EMBL/GenBank/DDBJ whole genome shotgun (WGS) entry which is preliminary data.</text>
</comment>
<dbReference type="InterPro" id="IPR050727">
    <property type="entry name" value="GH43_arabinanases"/>
</dbReference>
<comment type="similarity">
    <text evidence="2 5">Belongs to the glycosyl hydrolase 43 family.</text>
</comment>
<name>A0ABW0LFI8_9BACI</name>
<sequence length="467" mass="53703">MTINDKAPVYVMGYFRSGPAQTHKSENLHFAYSRDGLHWTALNNNQPVFISNLGEGILRDPFIAKGPDGYFHMVFTIRPKGKSIGYARSRDLIHWEDERMLEVMNGVENVQNCWAPEFTYDAKDESYLIYWASSIGDDLSNSKHFSVRTRDWKSFTPAQEFFNPGFQTIDASLIEWNGKSYMAVKDESQVYDASRKRPSHNILAVADQLDGPYEIIEGISTPDYTEGPEFLQLKDGKILLIYDYWAYGKFGVMETDDMENWRELRPDEFEFPFQARHCTFFEITEEEFSPILHRYGLEARYPTPTFSKVRLAEEDYQGFLHDPFYSKTISMWIRANSIHGTQVLFQEGNDENGLTLRLQDKHIQAVVCSGGKKAHISSPVIEAQQRYHVSVVFQKGTFYLFLDSERVAEVHADFRYVERHCSPAGFGGRFEKDGFGDSDGEALFDGVIQGVKIFNIALDDKDIKLIK</sequence>
<evidence type="ECO:0000313" key="7">
    <source>
        <dbReference type="Proteomes" id="UP001596147"/>
    </source>
</evidence>
<dbReference type="Gene3D" id="2.115.10.20">
    <property type="entry name" value="Glycosyl hydrolase domain, family 43"/>
    <property type="match status" value="1"/>
</dbReference>
<dbReference type="SUPFAM" id="SSF75005">
    <property type="entry name" value="Arabinanase/levansucrase/invertase"/>
    <property type="match status" value="1"/>
</dbReference>
<organism evidence="6 7">
    <name type="scientific">Lederbergia graminis</name>
    <dbReference type="NCBI Taxonomy" id="735518"/>
    <lineage>
        <taxon>Bacteria</taxon>
        <taxon>Bacillati</taxon>
        <taxon>Bacillota</taxon>
        <taxon>Bacilli</taxon>
        <taxon>Bacillales</taxon>
        <taxon>Bacillaceae</taxon>
        <taxon>Lederbergia</taxon>
    </lineage>
</organism>
<evidence type="ECO:0000256" key="1">
    <source>
        <dbReference type="ARBA" id="ARBA00004834"/>
    </source>
</evidence>
<keyword evidence="7" id="KW-1185">Reference proteome</keyword>
<dbReference type="Gene3D" id="2.60.120.200">
    <property type="match status" value="1"/>
</dbReference>
<accession>A0ABW0LFI8</accession>
<evidence type="ECO:0000256" key="3">
    <source>
        <dbReference type="ARBA" id="ARBA00022801"/>
    </source>
</evidence>
<protein>
    <submittedName>
        <fullName evidence="6">LamG-like jellyroll fold domain-containing protein</fullName>
    </submittedName>
</protein>
<proteinExistence type="inferred from homology"/>
<dbReference type="PANTHER" id="PTHR43301:SF3">
    <property type="entry name" value="ARABINAN ENDO-1,5-ALPHA-L-ARABINOSIDASE A-RELATED"/>
    <property type="match status" value="1"/>
</dbReference>
<evidence type="ECO:0000256" key="4">
    <source>
        <dbReference type="ARBA" id="ARBA00023295"/>
    </source>
</evidence>
<dbReference type="Proteomes" id="UP001596147">
    <property type="component" value="Unassembled WGS sequence"/>
</dbReference>
<reference evidence="7" key="1">
    <citation type="journal article" date="2019" name="Int. J. Syst. Evol. Microbiol.">
        <title>The Global Catalogue of Microorganisms (GCM) 10K type strain sequencing project: providing services to taxonomists for standard genome sequencing and annotation.</title>
        <authorList>
            <consortium name="The Broad Institute Genomics Platform"/>
            <consortium name="The Broad Institute Genome Sequencing Center for Infectious Disease"/>
            <person name="Wu L."/>
            <person name="Ma J."/>
        </authorList>
    </citation>
    <scope>NUCLEOTIDE SEQUENCE [LARGE SCALE GENOMIC DNA]</scope>
    <source>
        <strain evidence="7">CGMCC 1.12237</strain>
    </source>
</reference>
<dbReference type="InterPro" id="IPR023296">
    <property type="entry name" value="Glyco_hydro_beta-prop_sf"/>
</dbReference>
<dbReference type="Pfam" id="PF13385">
    <property type="entry name" value="Laminin_G_3"/>
    <property type="match status" value="1"/>
</dbReference>
<dbReference type="CDD" id="cd08983">
    <property type="entry name" value="GH43_Bt3655-like"/>
    <property type="match status" value="1"/>
</dbReference>
<dbReference type="Pfam" id="PF04616">
    <property type="entry name" value="Glyco_hydro_43"/>
    <property type="match status" value="1"/>
</dbReference>
<comment type="pathway">
    <text evidence="1">Glycan metabolism; L-arabinan degradation.</text>
</comment>
<gene>
    <name evidence="6" type="ORF">ACFPM4_07350</name>
</gene>
<keyword evidence="4 5" id="KW-0326">Glycosidase</keyword>
<dbReference type="SUPFAM" id="SSF49899">
    <property type="entry name" value="Concanavalin A-like lectins/glucanases"/>
    <property type="match status" value="1"/>
</dbReference>
<dbReference type="InterPro" id="IPR013320">
    <property type="entry name" value="ConA-like_dom_sf"/>
</dbReference>
<dbReference type="EMBL" id="JBHSMC010000010">
    <property type="protein sequence ID" value="MFC5464564.1"/>
    <property type="molecule type" value="Genomic_DNA"/>
</dbReference>
<dbReference type="PANTHER" id="PTHR43301">
    <property type="entry name" value="ARABINAN ENDO-1,5-ALPHA-L-ARABINOSIDASE"/>
    <property type="match status" value="1"/>
</dbReference>